<feature type="binding site" evidence="9">
    <location>
        <begin position="624"/>
        <end position="625"/>
    </location>
    <ligand>
        <name>NADP(+)</name>
        <dbReference type="ChEBI" id="CHEBI:58349"/>
    </ligand>
</feature>
<comment type="similarity">
    <text evidence="9">Belongs to the NADPH-dependent diflavin oxidoreductase NDOR1 family.</text>
</comment>
<keyword evidence="9" id="KW-0496">Mitochondrion</keyword>
<feature type="binding site" evidence="9">
    <location>
        <begin position="74"/>
        <end position="77"/>
    </location>
    <ligand>
        <name>FMN</name>
        <dbReference type="ChEBI" id="CHEBI:58210"/>
    </ligand>
</feature>
<dbReference type="HAMAP" id="MF_03178">
    <property type="entry name" value="NDOR1"/>
    <property type="match status" value="1"/>
</dbReference>
<organism evidence="13 14">
    <name type="scientific">Achaetomium macrosporum</name>
    <dbReference type="NCBI Taxonomy" id="79813"/>
    <lineage>
        <taxon>Eukaryota</taxon>
        <taxon>Fungi</taxon>
        <taxon>Dikarya</taxon>
        <taxon>Ascomycota</taxon>
        <taxon>Pezizomycotina</taxon>
        <taxon>Sordariomycetes</taxon>
        <taxon>Sordariomycetidae</taxon>
        <taxon>Sordariales</taxon>
        <taxon>Chaetomiaceae</taxon>
        <taxon>Achaetomium</taxon>
    </lineage>
</organism>
<dbReference type="PROSITE" id="PS50902">
    <property type="entry name" value="FLAVODOXIN_LIKE"/>
    <property type="match status" value="1"/>
</dbReference>
<feature type="binding site" evidence="9">
    <location>
        <position position="739"/>
    </location>
    <ligand>
        <name>FAD</name>
        <dbReference type="ChEBI" id="CHEBI:57692"/>
    </ligand>
</feature>
<keyword evidence="14" id="KW-1185">Reference proteome</keyword>
<feature type="binding site" evidence="9">
    <location>
        <position position="455"/>
    </location>
    <ligand>
        <name>FAD</name>
        <dbReference type="ChEBI" id="CHEBI:57692"/>
    </ligand>
</feature>
<reference evidence="13" key="2">
    <citation type="submission" date="2023-05" db="EMBL/GenBank/DDBJ databases">
        <authorList>
            <consortium name="Lawrence Berkeley National Laboratory"/>
            <person name="Steindorff A."/>
            <person name="Hensen N."/>
            <person name="Bonometti L."/>
            <person name="Westerberg I."/>
            <person name="Brannstrom I.O."/>
            <person name="Guillou S."/>
            <person name="Cros-Aarteil S."/>
            <person name="Calhoun S."/>
            <person name="Haridas S."/>
            <person name="Kuo A."/>
            <person name="Mondo S."/>
            <person name="Pangilinan J."/>
            <person name="Riley R."/>
            <person name="Labutti K."/>
            <person name="Andreopoulos B."/>
            <person name="Lipzen A."/>
            <person name="Chen C."/>
            <person name="Yanf M."/>
            <person name="Daum C."/>
            <person name="Ng V."/>
            <person name="Clum A."/>
            <person name="Ohm R."/>
            <person name="Martin F."/>
            <person name="Silar P."/>
            <person name="Natvig D."/>
            <person name="Lalanne C."/>
            <person name="Gautier V."/>
            <person name="Ament-Velasquez S.L."/>
            <person name="Kruys A."/>
            <person name="Hutchinson M.I."/>
            <person name="Powell A.J."/>
            <person name="Barry K."/>
            <person name="Miller A.N."/>
            <person name="Grigoriev I.V."/>
            <person name="Debuchy R."/>
            <person name="Gladieux P."/>
            <person name="Thoren M.H."/>
            <person name="Johannesson H."/>
        </authorList>
    </citation>
    <scope>NUCLEOTIDE SEQUENCE</scope>
    <source>
        <strain evidence="13">CBS 532.94</strain>
    </source>
</reference>
<feature type="binding site" evidence="9">
    <location>
        <position position="571"/>
    </location>
    <ligand>
        <name>NADP(+)</name>
        <dbReference type="ChEBI" id="CHEBI:58349"/>
    </ligand>
</feature>
<dbReference type="GO" id="GO:0016651">
    <property type="term" value="F:oxidoreductase activity, acting on NAD(P)H"/>
    <property type="evidence" value="ECO:0007669"/>
    <property type="project" value="UniProtKB-UniRule"/>
</dbReference>
<dbReference type="InterPro" id="IPR001433">
    <property type="entry name" value="OxRdtase_FAD/NAD-bd"/>
</dbReference>
<sequence>MAEQGEPSRGLQAAVVEGRRMAVLYGSETGNAEEIAVELGKMAERLHFQTSVDEMDHFKLADILRTSLVIFVTSTTGQGDMPKNTLRFWKNIRREKLNNTNCLRSLRFTTFGLGDSSYVKFNWAARKLRARLLQLGATEFFRSGEGDERHDNGIDSIYLPWQQELKEVLISEHPLPESIRPIPDDVPLPPKYCLELLLTSMGANGGESLTEVERRFLASRTKNAARSHVDHPQSAAEQAQEDWARLSVEFPADYARRDQIWERQAKRPVDVLDKDNILKDHPQKYLLDPQTPRVPELPPADLLPIPDTWPATLARNERVTPADHWQDVRHLVFHLKLPAKDRACVAELAGQLTLTIWPKNYPEDVQELISMMDWGPVADEPLVIKGGPPGIYVKDGIATLRHLLTHNLDITAVPKRNFLRELIHFTNDERERERLQEFLKPGGEQEFYDYTCRPRRTILEVLRDFTGVKIPFRRVLDLFPPIRHRDFSICNAGQSLRRLVEEDTLAFEILAALVEYKTIIRKPRQGLCSRYIKHLAVGTVLRVKLTQSTGPYLVPNDYEANRPLIAIATGTGIAPIRALIQERAMYRHAGDTLLFFGCRNRSADFHFEREWDFYPNVRVYPAFSRDNIAPDPRTTTTTTPAPVNRTTTTTSVLDSPDSVLSKVEYDAHKNYVQHLIRKHAQEVAHLLQRRPIVCVCGNAGRMPISVRNALLDVLVMAEVVRDKEEAQTWFNNRENMTFWQEAW</sequence>
<name>A0AAN7CAH3_9PEZI</name>
<feature type="binding site" evidence="9">
    <location>
        <position position="148"/>
    </location>
    <ligand>
        <name>FMN</name>
        <dbReference type="ChEBI" id="CHEBI:58210"/>
    </ligand>
</feature>
<dbReference type="Gene3D" id="2.40.30.10">
    <property type="entry name" value="Translation factors"/>
    <property type="match status" value="1"/>
</dbReference>
<reference evidence="13" key="1">
    <citation type="journal article" date="2023" name="Mol. Phylogenet. Evol.">
        <title>Genome-scale phylogeny and comparative genomics of the fungal order Sordariales.</title>
        <authorList>
            <person name="Hensen N."/>
            <person name="Bonometti L."/>
            <person name="Westerberg I."/>
            <person name="Brannstrom I.O."/>
            <person name="Guillou S."/>
            <person name="Cros-Aarteil S."/>
            <person name="Calhoun S."/>
            <person name="Haridas S."/>
            <person name="Kuo A."/>
            <person name="Mondo S."/>
            <person name="Pangilinan J."/>
            <person name="Riley R."/>
            <person name="LaButti K."/>
            <person name="Andreopoulos B."/>
            <person name="Lipzen A."/>
            <person name="Chen C."/>
            <person name="Yan M."/>
            <person name="Daum C."/>
            <person name="Ng V."/>
            <person name="Clum A."/>
            <person name="Steindorff A."/>
            <person name="Ohm R.A."/>
            <person name="Martin F."/>
            <person name="Silar P."/>
            <person name="Natvig D.O."/>
            <person name="Lalanne C."/>
            <person name="Gautier V."/>
            <person name="Ament-Velasquez S.L."/>
            <person name="Kruys A."/>
            <person name="Hutchinson M.I."/>
            <person name="Powell A.J."/>
            <person name="Barry K."/>
            <person name="Miller A.N."/>
            <person name="Grigoriev I.V."/>
            <person name="Debuchy R."/>
            <person name="Gladieux P."/>
            <person name="Hiltunen Thoren M."/>
            <person name="Johannesson H."/>
        </authorList>
    </citation>
    <scope>NUCLEOTIDE SEQUENCE</scope>
    <source>
        <strain evidence="13">CBS 532.94</strain>
    </source>
</reference>
<dbReference type="Gene3D" id="3.40.50.80">
    <property type="entry name" value="Nucleotide-binding domain of ferredoxin-NADP reductase (FNR) module"/>
    <property type="match status" value="1"/>
</dbReference>
<dbReference type="GO" id="GO:0160246">
    <property type="term" value="F:NADPH-iron-sulfur [2Fe-2S] protein oxidoreductase activity"/>
    <property type="evidence" value="ECO:0007669"/>
    <property type="project" value="InterPro"/>
</dbReference>
<dbReference type="Proteomes" id="UP001303760">
    <property type="component" value="Unassembled WGS sequence"/>
</dbReference>
<dbReference type="InterPro" id="IPR008254">
    <property type="entry name" value="Flavodoxin/NO_synth"/>
</dbReference>
<evidence type="ECO:0000313" key="14">
    <source>
        <dbReference type="Proteomes" id="UP001303760"/>
    </source>
</evidence>
<dbReference type="PRINTS" id="PR00371">
    <property type="entry name" value="FPNCR"/>
</dbReference>
<evidence type="ECO:0000256" key="9">
    <source>
        <dbReference type="HAMAP-Rule" id="MF_03178"/>
    </source>
</evidence>
<dbReference type="Pfam" id="PF00667">
    <property type="entry name" value="FAD_binding_1"/>
    <property type="match status" value="1"/>
</dbReference>
<dbReference type="SUPFAM" id="SSF63380">
    <property type="entry name" value="Riboflavin synthase domain-like"/>
    <property type="match status" value="1"/>
</dbReference>
<accession>A0AAN7CAH3</accession>
<comment type="caution">
    <text evidence="9">Lacks conserved residue(s) required for the propagation of feature annotation.</text>
</comment>
<dbReference type="GO" id="GO:0050660">
    <property type="term" value="F:flavin adenine dinucleotide binding"/>
    <property type="evidence" value="ECO:0007669"/>
    <property type="project" value="UniProtKB-UniRule"/>
</dbReference>
<dbReference type="InterPro" id="IPR028879">
    <property type="entry name" value="NDOR1"/>
</dbReference>
<feature type="binding site" evidence="9">
    <location>
        <begin position="113"/>
        <end position="122"/>
    </location>
    <ligand>
        <name>FMN</name>
        <dbReference type="ChEBI" id="CHEBI:58210"/>
    </ligand>
</feature>
<dbReference type="EC" id="1.18.1.-" evidence="9"/>
<dbReference type="InterPro" id="IPR017938">
    <property type="entry name" value="Riboflavin_synthase-like_b-brl"/>
</dbReference>
<dbReference type="InterPro" id="IPR029039">
    <property type="entry name" value="Flavoprotein-like_sf"/>
</dbReference>
<evidence type="ECO:0000259" key="11">
    <source>
        <dbReference type="PROSITE" id="PS50902"/>
    </source>
</evidence>
<comment type="similarity">
    <text evidence="9">In the C-terminal section; belongs to the flavoprotein pyridine nucleotide cytochrome reductase family.</text>
</comment>
<dbReference type="InterPro" id="IPR039261">
    <property type="entry name" value="FNR_nucleotide-bd"/>
</dbReference>
<evidence type="ECO:0000256" key="4">
    <source>
        <dbReference type="ARBA" id="ARBA00022630"/>
    </source>
</evidence>
<dbReference type="GO" id="GO:0050661">
    <property type="term" value="F:NADP binding"/>
    <property type="evidence" value="ECO:0007669"/>
    <property type="project" value="UniProtKB-UniRule"/>
</dbReference>
<dbReference type="Gene3D" id="3.40.50.360">
    <property type="match status" value="1"/>
</dbReference>
<proteinExistence type="inferred from homology"/>
<feature type="region of interest" description="Disordered" evidence="10">
    <location>
        <begin position="630"/>
        <end position="650"/>
    </location>
</feature>
<dbReference type="GO" id="GO:0016226">
    <property type="term" value="P:iron-sulfur cluster assembly"/>
    <property type="evidence" value="ECO:0007669"/>
    <property type="project" value="UniProtKB-UniRule"/>
</dbReference>
<comment type="subunit">
    <text evidence="9">Interacts with DRE2; as part of the cytosolic iron-sulfur (Fe-S) protein assembly (CIA) machinery.</text>
</comment>
<evidence type="ECO:0000256" key="6">
    <source>
        <dbReference type="ARBA" id="ARBA00022827"/>
    </source>
</evidence>
<keyword evidence="8 9" id="KW-0560">Oxidoreductase</keyword>
<feature type="binding site" evidence="9">
    <location>
        <begin position="669"/>
        <end position="673"/>
    </location>
    <ligand>
        <name>NADP(+)</name>
        <dbReference type="ChEBI" id="CHEBI:58349"/>
    </ligand>
</feature>
<evidence type="ECO:0000256" key="3">
    <source>
        <dbReference type="ARBA" id="ARBA00022490"/>
    </source>
</evidence>
<comment type="subcellular location">
    <subcellularLocation>
        <location evidence="9">Cytoplasm</location>
    </subcellularLocation>
    <subcellularLocation>
        <location evidence="9">Mitochondrion</location>
    </subcellularLocation>
    <text evidence="9">Relocalizes to mitochondria after H(2)O(2) exposure.</text>
</comment>
<evidence type="ECO:0000256" key="8">
    <source>
        <dbReference type="ARBA" id="ARBA00023002"/>
    </source>
</evidence>
<dbReference type="GO" id="GO:0005739">
    <property type="term" value="C:mitochondrion"/>
    <property type="evidence" value="ECO:0007669"/>
    <property type="project" value="UniProtKB-SubCell"/>
</dbReference>
<dbReference type="PRINTS" id="PR00369">
    <property type="entry name" value="FLAVODOXIN"/>
</dbReference>
<evidence type="ECO:0000256" key="1">
    <source>
        <dbReference type="ARBA" id="ARBA00001917"/>
    </source>
</evidence>
<dbReference type="GO" id="GO:0005829">
    <property type="term" value="C:cytosol"/>
    <property type="evidence" value="ECO:0007669"/>
    <property type="project" value="TreeGrafter"/>
</dbReference>
<feature type="binding site" evidence="9">
    <location>
        <begin position="27"/>
        <end position="32"/>
    </location>
    <ligand>
        <name>FMN</name>
        <dbReference type="ChEBI" id="CHEBI:58210"/>
    </ligand>
</feature>
<dbReference type="PROSITE" id="PS51384">
    <property type="entry name" value="FAD_FR"/>
    <property type="match status" value="1"/>
</dbReference>
<feature type="binding site" evidence="9">
    <location>
        <begin position="485"/>
        <end position="488"/>
    </location>
    <ligand>
        <name>FAD</name>
        <dbReference type="ChEBI" id="CHEBI:57692"/>
    </ligand>
</feature>
<dbReference type="Gene3D" id="1.20.990.10">
    <property type="entry name" value="NADPH-cytochrome p450 Reductase, Chain A, domain 3"/>
    <property type="match status" value="1"/>
</dbReference>
<dbReference type="SUPFAM" id="SSF52218">
    <property type="entry name" value="Flavoproteins"/>
    <property type="match status" value="1"/>
</dbReference>
<dbReference type="SUPFAM" id="SSF52343">
    <property type="entry name" value="Ferredoxin reductase-like, C-terminal NADP-linked domain"/>
    <property type="match status" value="1"/>
</dbReference>
<comment type="caution">
    <text evidence="13">The sequence shown here is derived from an EMBL/GenBank/DDBJ whole genome shotgun (WGS) entry which is preliminary data.</text>
</comment>
<keyword evidence="5 9" id="KW-0288">FMN</keyword>
<dbReference type="AlphaFoldDB" id="A0AAN7CAH3"/>
<protein>
    <recommendedName>
        <fullName evidence="9">NADPH-dependent diflavin oxidoreductase 1</fullName>
        <ecNumber evidence="9">1.18.1.-</ecNumber>
    </recommendedName>
    <alternativeName>
        <fullName evidence="9">NADPH-dependent FMN and FAD-containing oxidoreductase</fullName>
    </alternativeName>
</protein>
<dbReference type="PANTHER" id="PTHR19384">
    <property type="entry name" value="NITRIC OXIDE SYNTHASE-RELATED"/>
    <property type="match status" value="1"/>
</dbReference>
<evidence type="ECO:0000313" key="13">
    <source>
        <dbReference type="EMBL" id="KAK4237747.1"/>
    </source>
</evidence>
<feature type="binding site" evidence="9">
    <location>
        <begin position="526"/>
        <end position="529"/>
    </location>
    <ligand>
        <name>FAD</name>
        <dbReference type="ChEBI" id="CHEBI:57692"/>
    </ligand>
</feature>
<evidence type="ECO:0000256" key="10">
    <source>
        <dbReference type="SAM" id="MobiDB-lite"/>
    </source>
</evidence>
<evidence type="ECO:0000259" key="12">
    <source>
        <dbReference type="PROSITE" id="PS51384"/>
    </source>
</evidence>
<comment type="similarity">
    <text evidence="9">In the N-terminal section; belongs to the flavodoxin family.</text>
</comment>
<keyword evidence="4 9" id="KW-0285">Flavoprotein</keyword>
<keyword evidence="6 9" id="KW-0274">FAD</keyword>
<dbReference type="EMBL" id="MU860124">
    <property type="protein sequence ID" value="KAK4237747.1"/>
    <property type="molecule type" value="Genomic_DNA"/>
</dbReference>
<dbReference type="FunFam" id="3.40.50.360:FF:000034">
    <property type="entry name" value="NADPH-dependent diflavin oxidoreductase 1"/>
    <property type="match status" value="1"/>
</dbReference>
<comment type="cofactor">
    <cofactor evidence="1 9">
        <name>FMN</name>
        <dbReference type="ChEBI" id="CHEBI:58210"/>
    </cofactor>
</comment>
<feature type="domain" description="FAD-binding FR-type" evidence="12">
    <location>
        <begin position="306"/>
        <end position="555"/>
    </location>
</feature>
<evidence type="ECO:0000256" key="2">
    <source>
        <dbReference type="ARBA" id="ARBA00001974"/>
    </source>
</evidence>
<dbReference type="Pfam" id="PF00175">
    <property type="entry name" value="NAD_binding_1"/>
    <property type="match status" value="1"/>
</dbReference>
<comment type="catalytic activity">
    <reaction evidence="9">
        <text>2 oxidized [2Fe-2S]-[protein] + NADPH = 2 reduced [2Fe-2S]-[protein] + NADP(+) + H(+)</text>
        <dbReference type="Rhea" id="RHEA:67716"/>
        <dbReference type="Rhea" id="RHEA-COMP:17327"/>
        <dbReference type="Rhea" id="RHEA-COMP:17328"/>
        <dbReference type="ChEBI" id="CHEBI:15378"/>
        <dbReference type="ChEBI" id="CHEBI:33737"/>
        <dbReference type="ChEBI" id="CHEBI:33738"/>
        <dbReference type="ChEBI" id="CHEBI:57783"/>
        <dbReference type="ChEBI" id="CHEBI:58349"/>
    </reaction>
</comment>
<dbReference type="GO" id="GO:0010181">
    <property type="term" value="F:FMN binding"/>
    <property type="evidence" value="ECO:0007669"/>
    <property type="project" value="UniProtKB-UniRule"/>
</dbReference>
<dbReference type="InterPro" id="IPR001094">
    <property type="entry name" value="Flavdoxin-like"/>
</dbReference>
<evidence type="ECO:0000256" key="5">
    <source>
        <dbReference type="ARBA" id="ARBA00022643"/>
    </source>
</evidence>
<dbReference type="InterPro" id="IPR001709">
    <property type="entry name" value="Flavoprot_Pyr_Nucl_cyt_Rdtase"/>
</dbReference>
<dbReference type="PANTHER" id="PTHR19384:SF10">
    <property type="entry name" value="NADPH-DEPENDENT DIFLAVIN OXIDOREDUCTASE 1"/>
    <property type="match status" value="1"/>
</dbReference>
<feature type="domain" description="Flavodoxin-like" evidence="11">
    <location>
        <begin position="21"/>
        <end position="166"/>
    </location>
</feature>
<comment type="cofactor">
    <cofactor evidence="2 9">
        <name>FAD</name>
        <dbReference type="ChEBI" id="CHEBI:57692"/>
    </cofactor>
</comment>
<dbReference type="InterPro" id="IPR003097">
    <property type="entry name" value="CysJ-like_FAD-binding"/>
</dbReference>
<dbReference type="InterPro" id="IPR023173">
    <property type="entry name" value="NADPH_Cyt_P450_Rdtase_alpha"/>
</dbReference>
<gene>
    <name evidence="9" type="primary">TAH18</name>
    <name evidence="13" type="ORF">C8A03DRAFT_15743</name>
</gene>
<comment type="function">
    <text evidence="9">NADPH-dependent reductase which is a central component of the cytosolic iron-sulfur (Fe-S) protein assembly (CIA) machinery. Transfers electrons from NADPH via its FAD and FMN prosthetic groups to the [2Fe-2S] cluster of DRE2, another key component of the CIA machinery. In turn, this reduced cluster provides electrons for assembly of cytosolic iron-sulfur cluster proteins. Positively controls H(2)O(2)-induced cell death.</text>
</comment>
<dbReference type="InterPro" id="IPR017927">
    <property type="entry name" value="FAD-bd_FR_type"/>
</dbReference>
<dbReference type="Pfam" id="PF00258">
    <property type="entry name" value="Flavodoxin_1"/>
    <property type="match status" value="1"/>
</dbReference>
<evidence type="ECO:0000256" key="7">
    <source>
        <dbReference type="ARBA" id="ARBA00022857"/>
    </source>
</evidence>
<keyword evidence="3 9" id="KW-0963">Cytoplasm</keyword>
<keyword evidence="7 9" id="KW-0521">NADP</keyword>